<feature type="transmembrane region" description="Helical" evidence="1">
    <location>
        <begin position="20"/>
        <end position="40"/>
    </location>
</feature>
<dbReference type="AlphaFoldDB" id="A0A0K2UN08"/>
<dbReference type="EMBL" id="HACA01021760">
    <property type="protein sequence ID" value="CDW39121.1"/>
    <property type="molecule type" value="Transcribed_RNA"/>
</dbReference>
<evidence type="ECO:0000256" key="1">
    <source>
        <dbReference type="SAM" id="Phobius"/>
    </source>
</evidence>
<organism evidence="2">
    <name type="scientific">Lepeophtheirus salmonis</name>
    <name type="common">Salmon louse</name>
    <name type="synonym">Caligus salmonis</name>
    <dbReference type="NCBI Taxonomy" id="72036"/>
    <lineage>
        <taxon>Eukaryota</taxon>
        <taxon>Metazoa</taxon>
        <taxon>Ecdysozoa</taxon>
        <taxon>Arthropoda</taxon>
        <taxon>Crustacea</taxon>
        <taxon>Multicrustacea</taxon>
        <taxon>Hexanauplia</taxon>
        <taxon>Copepoda</taxon>
        <taxon>Siphonostomatoida</taxon>
        <taxon>Caligidae</taxon>
        <taxon>Lepeophtheirus</taxon>
    </lineage>
</organism>
<accession>A0A0K2UN08</accession>
<protein>
    <submittedName>
        <fullName evidence="2">Uncharacterized protein</fullName>
    </submittedName>
</protein>
<keyword evidence="1" id="KW-1133">Transmembrane helix</keyword>
<proteinExistence type="predicted"/>
<keyword evidence="1" id="KW-0472">Membrane</keyword>
<sequence>MFENHCFRRVIYYQGRPQDYIFSCYLFFGEGGLFFFGIFMKQISKVHNYSRKIKFLEKKNQKSIAIQKS</sequence>
<keyword evidence="1" id="KW-0812">Transmembrane</keyword>
<evidence type="ECO:0000313" key="2">
    <source>
        <dbReference type="EMBL" id="CDW39121.1"/>
    </source>
</evidence>
<reference evidence="2" key="1">
    <citation type="submission" date="2014-05" db="EMBL/GenBank/DDBJ databases">
        <authorList>
            <person name="Chronopoulou M."/>
        </authorList>
    </citation>
    <scope>NUCLEOTIDE SEQUENCE</scope>
    <source>
        <tissue evidence="2">Whole organism</tissue>
    </source>
</reference>
<name>A0A0K2UN08_LEPSM</name>